<dbReference type="InterPro" id="IPR004300">
    <property type="entry name" value="Glyco_hydro_57_N"/>
</dbReference>
<dbReference type="CDD" id="cd10796">
    <property type="entry name" value="GH57N_APU"/>
    <property type="match status" value="1"/>
</dbReference>
<evidence type="ECO:0000313" key="5">
    <source>
        <dbReference type="EMBL" id="CAG4883535.1"/>
    </source>
</evidence>
<dbReference type="SUPFAM" id="SSF88713">
    <property type="entry name" value="Glycoside hydrolase/deacetylase"/>
    <property type="match status" value="1"/>
</dbReference>
<organism evidence="5 6">
    <name type="scientific">Georgfuchsia toluolica</name>
    <dbReference type="NCBI Taxonomy" id="424218"/>
    <lineage>
        <taxon>Bacteria</taxon>
        <taxon>Pseudomonadati</taxon>
        <taxon>Pseudomonadota</taxon>
        <taxon>Betaproteobacteria</taxon>
        <taxon>Nitrosomonadales</taxon>
        <taxon>Sterolibacteriaceae</taxon>
        <taxon>Georgfuchsia</taxon>
    </lineage>
</organism>
<evidence type="ECO:0000256" key="1">
    <source>
        <dbReference type="ARBA" id="ARBA00006821"/>
    </source>
</evidence>
<dbReference type="Gene3D" id="3.20.110.10">
    <property type="entry name" value="Glycoside hydrolase 38, N terminal domain"/>
    <property type="match status" value="1"/>
</dbReference>
<dbReference type="InterPro" id="IPR027291">
    <property type="entry name" value="Glyco_hydro_38_N_sf"/>
</dbReference>
<sequence>MHLDLVFLWHMHQPDYRDHISGEFVLPWVYLHALKDYSDMAAHLERHPKIRAVVNFVPVLLDQIDDYCDQFASDCFRDPLLRLLAEPDPEQISGADRRLLLETCFRNNHATMLAPFPHYQRLHDVYTLLTRGDEAGQAYLSGAYFTDLVTWYHLVWCGESVRREYALPVRLMSRGGGYSAGERRQLLDLIGSVVKGIVPRYRALQDAGQIELSATPGTHPLAPLLLDFQSARESLPDARLPAAAVYPGGRGRVAAHVEAALASHARRFGAAPVGLWPAEGALSTVFVKQLESAQCRWVASGEGVLKNSLARHKIEQKYAAYRPWRLDDAPGITLFFRDERLSDLIGFEYAKWHGRDAARHFIGQLEAIHAGAPEGENPLVSVILDGENAWEHYPYNGYYFFEDLYGLLEEYPMIHTNTYAGWLAHADKMTPAALPGLVAGSWVYGTLSTWIGNADKNRAWDLLCAAKQSYDMVLGSGRLDARETAAAEAQLAICESSDWFWWFGDYNPSQAVANFDRLFRRNLANLYHLLKLSPPAQLEVALSRGSEAAQDGTMRRASEFADR</sequence>
<dbReference type="InterPro" id="IPR011330">
    <property type="entry name" value="Glyco_hydro/deAcase_b/a-brl"/>
</dbReference>
<keyword evidence="2 3" id="KW-0119">Carbohydrate metabolism</keyword>
<protein>
    <submittedName>
        <fullName evidence="5">Alpha-amylase/alpha-mannosidase (GH57 family)</fullName>
    </submittedName>
</protein>
<feature type="domain" description="Glycoside hydrolase family 57 N-terminal" evidence="4">
    <location>
        <begin position="6"/>
        <end position="419"/>
    </location>
</feature>
<evidence type="ECO:0000256" key="3">
    <source>
        <dbReference type="RuleBase" id="RU361196"/>
    </source>
</evidence>
<name>A0A916J453_9PROT</name>
<dbReference type="InterPro" id="IPR052046">
    <property type="entry name" value="GH57_Enzymes"/>
</dbReference>
<evidence type="ECO:0000256" key="2">
    <source>
        <dbReference type="ARBA" id="ARBA00023277"/>
    </source>
</evidence>
<keyword evidence="6" id="KW-1185">Reference proteome</keyword>
<dbReference type="EMBL" id="CAJQUM010000001">
    <property type="protein sequence ID" value="CAG4883535.1"/>
    <property type="molecule type" value="Genomic_DNA"/>
</dbReference>
<dbReference type="AlphaFoldDB" id="A0A916J453"/>
<proteinExistence type="inferred from homology"/>
<dbReference type="RefSeq" id="WP_220635494.1">
    <property type="nucleotide sequence ID" value="NZ_CAJQUM010000001.1"/>
</dbReference>
<dbReference type="GO" id="GO:0005975">
    <property type="term" value="P:carbohydrate metabolic process"/>
    <property type="evidence" value="ECO:0007669"/>
    <property type="project" value="InterPro"/>
</dbReference>
<evidence type="ECO:0000259" key="4">
    <source>
        <dbReference type="Pfam" id="PF03065"/>
    </source>
</evidence>
<dbReference type="PANTHER" id="PTHR36306:SF1">
    <property type="entry name" value="ALPHA-AMYLASE-RELATED"/>
    <property type="match status" value="1"/>
</dbReference>
<comment type="caution">
    <text evidence="5">The sequence shown here is derived from an EMBL/GenBank/DDBJ whole genome shotgun (WGS) entry which is preliminary data.</text>
</comment>
<gene>
    <name evidence="5" type="ORF">GTOL_11418</name>
</gene>
<dbReference type="Proteomes" id="UP000742786">
    <property type="component" value="Unassembled WGS sequence"/>
</dbReference>
<dbReference type="GO" id="GO:0003824">
    <property type="term" value="F:catalytic activity"/>
    <property type="evidence" value="ECO:0007669"/>
    <property type="project" value="InterPro"/>
</dbReference>
<dbReference type="PANTHER" id="PTHR36306">
    <property type="entry name" value="ALPHA-AMYLASE-RELATED-RELATED"/>
    <property type="match status" value="1"/>
</dbReference>
<accession>A0A916J453</accession>
<dbReference type="Pfam" id="PF03065">
    <property type="entry name" value="Glyco_hydro_57"/>
    <property type="match status" value="1"/>
</dbReference>
<comment type="similarity">
    <text evidence="1 3">Belongs to the glycosyl hydrolase 57 family.</text>
</comment>
<reference evidence="5" key="1">
    <citation type="submission" date="2021-04" db="EMBL/GenBank/DDBJ databases">
        <authorList>
            <person name="Hornung B."/>
        </authorList>
    </citation>
    <scope>NUCLEOTIDE SEQUENCE</scope>
    <source>
        <strain evidence="5">G5G6</strain>
    </source>
</reference>
<evidence type="ECO:0000313" key="6">
    <source>
        <dbReference type="Proteomes" id="UP000742786"/>
    </source>
</evidence>